<proteinExistence type="predicted"/>
<protein>
    <submittedName>
        <fullName evidence="1">Uncharacterized protein</fullName>
    </submittedName>
</protein>
<name>A0A6A4T8F2_SCOMX</name>
<dbReference type="EMBL" id="VEVO01000003">
    <property type="protein sequence ID" value="KAF0043836.1"/>
    <property type="molecule type" value="Genomic_DNA"/>
</dbReference>
<organism evidence="1 2">
    <name type="scientific">Scophthalmus maximus</name>
    <name type="common">Turbot</name>
    <name type="synonym">Psetta maxima</name>
    <dbReference type="NCBI Taxonomy" id="52904"/>
    <lineage>
        <taxon>Eukaryota</taxon>
        <taxon>Metazoa</taxon>
        <taxon>Chordata</taxon>
        <taxon>Craniata</taxon>
        <taxon>Vertebrata</taxon>
        <taxon>Euteleostomi</taxon>
        <taxon>Actinopterygii</taxon>
        <taxon>Neopterygii</taxon>
        <taxon>Teleostei</taxon>
        <taxon>Neoteleostei</taxon>
        <taxon>Acanthomorphata</taxon>
        <taxon>Carangaria</taxon>
        <taxon>Pleuronectiformes</taxon>
        <taxon>Pleuronectoidei</taxon>
        <taxon>Scophthalmidae</taxon>
        <taxon>Scophthalmus</taxon>
    </lineage>
</organism>
<dbReference type="Proteomes" id="UP000438429">
    <property type="component" value="Unassembled WGS sequence"/>
</dbReference>
<accession>A0A6A4T8F2</accession>
<gene>
    <name evidence="1" type="ORF">F2P81_002994</name>
</gene>
<evidence type="ECO:0000313" key="2">
    <source>
        <dbReference type="Proteomes" id="UP000438429"/>
    </source>
</evidence>
<comment type="caution">
    <text evidence="1">The sequence shown here is derived from an EMBL/GenBank/DDBJ whole genome shotgun (WGS) entry which is preliminary data.</text>
</comment>
<evidence type="ECO:0000313" key="1">
    <source>
        <dbReference type="EMBL" id="KAF0043836.1"/>
    </source>
</evidence>
<sequence>MMKTYEEEDLCGHDKAHKLVNQADVKHCVYVTALFRQCLDDEIQTRDTKPGSRKGAKRCTAPTKAVCQRTAEWKGKEHKTINCSLPRLRRRRIMGSWIVEKERHSLIPSLAGGGFGVITPVKATFDTAVEPKGICTTSQ</sequence>
<reference evidence="1 2" key="1">
    <citation type="submission" date="2019-06" db="EMBL/GenBank/DDBJ databases">
        <title>Draft genomes of female and male turbot (Scophthalmus maximus).</title>
        <authorList>
            <person name="Xu H."/>
            <person name="Xu X.-W."/>
            <person name="Shao C."/>
            <person name="Chen S."/>
        </authorList>
    </citation>
    <scope>NUCLEOTIDE SEQUENCE [LARGE SCALE GENOMIC DNA]</scope>
    <source>
        <strain evidence="1">Ysfricsl-2016a</strain>
        <tissue evidence="1">Blood</tissue>
    </source>
</reference>
<dbReference type="AlphaFoldDB" id="A0A6A4T8F2"/>